<reference evidence="4" key="1">
    <citation type="submission" date="2014-01" db="EMBL/GenBank/DDBJ databases">
        <title>The Genome Sequence of Anopheles farauti FAR1 (V2).</title>
        <authorList>
            <consortium name="The Broad Institute Genomics Platform"/>
            <person name="Neafsey D.E."/>
            <person name="Besansky N."/>
            <person name="Howell P."/>
            <person name="Walton C."/>
            <person name="Young S.K."/>
            <person name="Zeng Q."/>
            <person name="Gargeya S."/>
            <person name="Fitzgerald M."/>
            <person name="Haas B."/>
            <person name="Abouelleil A."/>
            <person name="Allen A.W."/>
            <person name="Alvarado L."/>
            <person name="Arachchi H.M."/>
            <person name="Berlin A.M."/>
            <person name="Chapman S.B."/>
            <person name="Gainer-Dewar J."/>
            <person name="Goldberg J."/>
            <person name="Griggs A."/>
            <person name="Gujja S."/>
            <person name="Hansen M."/>
            <person name="Howarth C."/>
            <person name="Imamovic A."/>
            <person name="Ireland A."/>
            <person name="Larimer J."/>
            <person name="McCowan C."/>
            <person name="Murphy C."/>
            <person name="Pearson M."/>
            <person name="Poon T.W."/>
            <person name="Priest M."/>
            <person name="Roberts A."/>
            <person name="Saif S."/>
            <person name="Shea T."/>
            <person name="Sisk P."/>
            <person name="Sykes S."/>
            <person name="Wortman J."/>
            <person name="Nusbaum C."/>
            <person name="Birren B."/>
        </authorList>
    </citation>
    <scope>NUCLEOTIDE SEQUENCE [LARGE SCALE GENOMIC DNA]</scope>
    <source>
        <strain evidence="4">FAR1</strain>
    </source>
</reference>
<dbReference type="Proteomes" id="UP000075886">
    <property type="component" value="Unassembled WGS sequence"/>
</dbReference>
<proteinExistence type="inferred from homology"/>
<dbReference type="Pfam" id="PF01133">
    <property type="entry name" value="ER"/>
    <property type="match status" value="1"/>
</dbReference>
<evidence type="ECO:0000313" key="3">
    <source>
        <dbReference type="EnsemblMetazoa" id="AFAF003125-PA"/>
    </source>
</evidence>
<dbReference type="InterPro" id="IPR000781">
    <property type="entry name" value="ERH"/>
</dbReference>
<accession>A0A182Q4W2</accession>
<evidence type="ECO:0000313" key="4">
    <source>
        <dbReference type="Proteomes" id="UP000075886"/>
    </source>
</evidence>
<dbReference type="Gene3D" id="3.30.2260.10">
    <property type="entry name" value="Enhancer of rudimentary"/>
    <property type="match status" value="1"/>
</dbReference>
<evidence type="ECO:0000256" key="2">
    <source>
        <dbReference type="SAM" id="MobiDB-lite"/>
    </source>
</evidence>
<name>A0A182Q4W2_9DIPT</name>
<keyword evidence="4" id="KW-1185">Reference proteome</keyword>
<organism evidence="3 4">
    <name type="scientific">Anopheles farauti</name>
    <dbReference type="NCBI Taxonomy" id="69004"/>
    <lineage>
        <taxon>Eukaryota</taxon>
        <taxon>Metazoa</taxon>
        <taxon>Ecdysozoa</taxon>
        <taxon>Arthropoda</taxon>
        <taxon>Hexapoda</taxon>
        <taxon>Insecta</taxon>
        <taxon>Pterygota</taxon>
        <taxon>Neoptera</taxon>
        <taxon>Endopterygota</taxon>
        <taxon>Diptera</taxon>
        <taxon>Nematocera</taxon>
        <taxon>Culicoidea</taxon>
        <taxon>Culicidae</taxon>
        <taxon>Anophelinae</taxon>
        <taxon>Anopheles</taxon>
    </lineage>
</organism>
<evidence type="ECO:0000256" key="1">
    <source>
        <dbReference type="ARBA" id="ARBA00007491"/>
    </source>
</evidence>
<dbReference type="EMBL" id="AXCN02001265">
    <property type="status" value="NOT_ANNOTATED_CDS"/>
    <property type="molecule type" value="Genomic_DNA"/>
</dbReference>
<protein>
    <submittedName>
        <fullName evidence="3">Uncharacterized protein</fullName>
    </submittedName>
</protein>
<dbReference type="VEuPathDB" id="VectorBase:AFAF003125"/>
<sequence length="140" mass="15521">MVYTRTECLHGPGDVERRVGTKHLVGTSDIWGISKSTHVRSAETRKPRKTNRPKHRSGEGCLLIAIGSRTLAISAVVRSLPQRRNGNTGYLARPCAGSKPLIDLSCLVYQKSTNTYAPYNKEWIKEKIYVLLRQAAGNTA</sequence>
<dbReference type="SUPFAM" id="SSF143875">
    <property type="entry name" value="ERH-like"/>
    <property type="match status" value="1"/>
</dbReference>
<feature type="region of interest" description="Disordered" evidence="2">
    <location>
        <begin position="36"/>
        <end position="56"/>
    </location>
</feature>
<dbReference type="EMBL" id="AXCN02001266">
    <property type="status" value="NOT_ANNOTATED_CDS"/>
    <property type="molecule type" value="Genomic_DNA"/>
</dbReference>
<reference evidence="3" key="2">
    <citation type="submission" date="2020-05" db="UniProtKB">
        <authorList>
            <consortium name="EnsemblMetazoa"/>
        </authorList>
    </citation>
    <scope>IDENTIFICATION</scope>
    <source>
        <strain evidence="3">FAR1</strain>
    </source>
</reference>
<comment type="similarity">
    <text evidence="1">Belongs to the E(R) family.</text>
</comment>
<dbReference type="AlphaFoldDB" id="A0A182Q4W2"/>
<feature type="compositionally biased region" description="Basic residues" evidence="2">
    <location>
        <begin position="46"/>
        <end position="55"/>
    </location>
</feature>
<dbReference type="EnsemblMetazoa" id="AFAF003125-RA">
    <property type="protein sequence ID" value="AFAF003125-PA"/>
    <property type="gene ID" value="AFAF003125"/>
</dbReference>
<dbReference type="STRING" id="69004.A0A182Q4W2"/>
<dbReference type="InterPro" id="IPR035912">
    <property type="entry name" value="EHR_sf"/>
</dbReference>